<dbReference type="PROSITE" id="PS50850">
    <property type="entry name" value="MFS"/>
    <property type="match status" value="1"/>
</dbReference>
<evidence type="ECO:0000313" key="9">
    <source>
        <dbReference type="EMBL" id="KOY79768.1"/>
    </source>
</evidence>
<comment type="caution">
    <text evidence="9">The sequence shown here is derived from an EMBL/GenBank/DDBJ whole genome shotgun (WGS) entry which is preliminary data.</text>
</comment>
<keyword evidence="6 7" id="KW-0472">Membrane</keyword>
<dbReference type="CDD" id="cd17321">
    <property type="entry name" value="MFS_MMR_MDR_like"/>
    <property type="match status" value="1"/>
</dbReference>
<comment type="subcellular location">
    <subcellularLocation>
        <location evidence="1">Cell membrane</location>
        <topology evidence="1">Multi-pass membrane protein</topology>
    </subcellularLocation>
</comment>
<sequence>MEKRKFRVILPIILFSYFLILLDNSVVFTSTVKIAQNLNMSMQSVAWISNIYSLFFGSVLMLGGRLGDLYGRKKIFLVALSIFTIFSLLVGLAQSSFIIIVMRAFQGLGAALLAPTSLSLLMENFKGEQRVKAISYYGINAGLGASFGLIVGGLVTTFYSWRLGFLVNVPIGILMIGLTILFIPNQSPTKHFHLDILGSIISVLMILALVNGINGIGNHILFIGIFIVLLLLFIILESKIKNPMLPLEVFKDRERASDYIARFFFFGAMFAFFFLCPQAMQRYYGFTPLMCAFGFMPQTVSQFIFGFVQSKVTKCFKNESLLLFGVTVSTIGLILAAVLGLKHGYFISMVIPMIIIGIGQGFCLGPLTISGVANISEDLSGSASGAVNVFPQLGSSILIAVIVSVTANVVNVEMAYHYQNLIEVLFMIIALLMVINIKLAHRR</sequence>
<proteinExistence type="predicted"/>
<dbReference type="SUPFAM" id="SSF103473">
    <property type="entry name" value="MFS general substrate transporter"/>
    <property type="match status" value="1"/>
</dbReference>
<keyword evidence="5 7" id="KW-1133">Transmembrane helix</keyword>
<organism evidence="9 10">
    <name type="scientific">Apilactobacillus kunkeei</name>
    <dbReference type="NCBI Taxonomy" id="148814"/>
    <lineage>
        <taxon>Bacteria</taxon>
        <taxon>Bacillati</taxon>
        <taxon>Bacillota</taxon>
        <taxon>Bacilli</taxon>
        <taxon>Lactobacillales</taxon>
        <taxon>Lactobacillaceae</taxon>
        <taxon>Apilactobacillus</taxon>
    </lineage>
</organism>
<evidence type="ECO:0000256" key="3">
    <source>
        <dbReference type="ARBA" id="ARBA00022475"/>
    </source>
</evidence>
<feature type="transmembrane region" description="Helical" evidence="7">
    <location>
        <begin position="75"/>
        <end position="94"/>
    </location>
</feature>
<evidence type="ECO:0000256" key="1">
    <source>
        <dbReference type="ARBA" id="ARBA00004651"/>
    </source>
</evidence>
<name>A0A0N0CU92_9LACO</name>
<dbReference type="AlphaFoldDB" id="A0A0N0CU92"/>
<dbReference type="Gene3D" id="1.20.1720.10">
    <property type="entry name" value="Multidrug resistance protein D"/>
    <property type="match status" value="1"/>
</dbReference>
<evidence type="ECO:0000259" key="8">
    <source>
        <dbReference type="PROSITE" id="PS50850"/>
    </source>
</evidence>
<evidence type="ECO:0000313" key="10">
    <source>
        <dbReference type="Proteomes" id="UP000037749"/>
    </source>
</evidence>
<accession>A0A0N0CU92</accession>
<feature type="transmembrane region" description="Helical" evidence="7">
    <location>
        <begin position="286"/>
        <end position="308"/>
    </location>
</feature>
<feature type="transmembrane region" description="Helical" evidence="7">
    <location>
        <begin position="259"/>
        <end position="280"/>
    </location>
</feature>
<feature type="transmembrane region" description="Helical" evidence="7">
    <location>
        <begin position="165"/>
        <end position="184"/>
    </location>
</feature>
<keyword evidence="3" id="KW-1003">Cell membrane</keyword>
<feature type="transmembrane region" description="Helical" evidence="7">
    <location>
        <begin position="45"/>
        <end position="63"/>
    </location>
</feature>
<dbReference type="PANTHER" id="PTHR42718:SF46">
    <property type="entry name" value="BLR6921 PROTEIN"/>
    <property type="match status" value="1"/>
</dbReference>
<feature type="transmembrane region" description="Helical" evidence="7">
    <location>
        <begin position="219"/>
        <end position="238"/>
    </location>
</feature>
<feature type="transmembrane region" description="Helical" evidence="7">
    <location>
        <begin position="345"/>
        <end position="369"/>
    </location>
</feature>
<dbReference type="EMBL" id="JXCZ01000006">
    <property type="protein sequence ID" value="KOY79768.1"/>
    <property type="molecule type" value="Genomic_DNA"/>
</dbReference>
<feature type="transmembrane region" description="Helical" evidence="7">
    <location>
        <begin position="416"/>
        <end position="437"/>
    </location>
</feature>
<feature type="transmembrane region" description="Helical" evidence="7">
    <location>
        <begin position="389"/>
        <end position="410"/>
    </location>
</feature>
<feature type="transmembrane region" description="Helical" evidence="7">
    <location>
        <begin position="134"/>
        <end position="159"/>
    </location>
</feature>
<dbReference type="PATRIC" id="fig|148814.9.peg.168"/>
<feature type="domain" description="Major facilitator superfamily (MFS) profile" evidence="8">
    <location>
        <begin position="9"/>
        <end position="443"/>
    </location>
</feature>
<gene>
    <name evidence="9" type="ORF">RZ72_06650</name>
</gene>
<feature type="transmembrane region" description="Helical" evidence="7">
    <location>
        <begin position="100"/>
        <end position="122"/>
    </location>
</feature>
<evidence type="ECO:0000256" key="4">
    <source>
        <dbReference type="ARBA" id="ARBA00022692"/>
    </source>
</evidence>
<keyword evidence="4 7" id="KW-0812">Transmembrane</keyword>
<dbReference type="Gene3D" id="1.20.1250.20">
    <property type="entry name" value="MFS general substrate transporter like domains"/>
    <property type="match status" value="1"/>
</dbReference>
<dbReference type="Pfam" id="PF07690">
    <property type="entry name" value="MFS_1"/>
    <property type="match status" value="1"/>
</dbReference>
<evidence type="ECO:0000256" key="2">
    <source>
        <dbReference type="ARBA" id="ARBA00022448"/>
    </source>
</evidence>
<feature type="transmembrane region" description="Helical" evidence="7">
    <location>
        <begin position="196"/>
        <end position="213"/>
    </location>
</feature>
<reference evidence="9 10" key="1">
    <citation type="journal article" date="2015" name="Genome Biol. Evol.">
        <title>Functionally Structured Genomes in Lactobacillus kunkeei Colonizing the Honey Crop and Food Products of Honeybees and Stingless Bees.</title>
        <authorList>
            <person name="Tamarit D."/>
            <person name="Ellegaard K.M."/>
            <person name="Wikander J."/>
            <person name="Olofsson T."/>
            <person name="Vasquez A."/>
            <person name="Andersson S.G."/>
        </authorList>
    </citation>
    <scope>NUCLEOTIDE SEQUENCE [LARGE SCALE GENOMIC DNA]</scope>
    <source>
        <strain evidence="9 10">LAla</strain>
    </source>
</reference>
<feature type="transmembrane region" description="Helical" evidence="7">
    <location>
        <begin position="320"/>
        <end position="339"/>
    </location>
</feature>
<evidence type="ECO:0000256" key="6">
    <source>
        <dbReference type="ARBA" id="ARBA00023136"/>
    </source>
</evidence>
<protein>
    <submittedName>
        <fullName evidence="9">Permease of the major facilitator superfamily</fullName>
    </submittedName>
</protein>
<dbReference type="PANTHER" id="PTHR42718">
    <property type="entry name" value="MAJOR FACILITATOR SUPERFAMILY MULTIDRUG TRANSPORTER MFSC"/>
    <property type="match status" value="1"/>
</dbReference>
<evidence type="ECO:0000256" key="7">
    <source>
        <dbReference type="SAM" id="Phobius"/>
    </source>
</evidence>
<dbReference type="InterPro" id="IPR020846">
    <property type="entry name" value="MFS_dom"/>
</dbReference>
<dbReference type="GO" id="GO:0022857">
    <property type="term" value="F:transmembrane transporter activity"/>
    <property type="evidence" value="ECO:0007669"/>
    <property type="project" value="InterPro"/>
</dbReference>
<dbReference type="GO" id="GO:0005886">
    <property type="term" value="C:plasma membrane"/>
    <property type="evidence" value="ECO:0007669"/>
    <property type="project" value="UniProtKB-SubCell"/>
</dbReference>
<dbReference type="InterPro" id="IPR011701">
    <property type="entry name" value="MFS"/>
</dbReference>
<dbReference type="InterPro" id="IPR036259">
    <property type="entry name" value="MFS_trans_sf"/>
</dbReference>
<evidence type="ECO:0000256" key="5">
    <source>
        <dbReference type="ARBA" id="ARBA00022989"/>
    </source>
</evidence>
<dbReference type="RefSeq" id="WP_053796180.1">
    <property type="nucleotide sequence ID" value="NZ_JXCZ01000006.1"/>
</dbReference>
<keyword evidence="2" id="KW-0813">Transport</keyword>
<dbReference type="Proteomes" id="UP000037749">
    <property type="component" value="Unassembled WGS sequence"/>
</dbReference>